<keyword evidence="2" id="KW-1185">Reference proteome</keyword>
<proteinExistence type="predicted"/>
<dbReference type="Proteomes" id="UP001529510">
    <property type="component" value="Unassembled WGS sequence"/>
</dbReference>
<comment type="caution">
    <text evidence="1">The sequence shown here is derived from an EMBL/GenBank/DDBJ whole genome shotgun (WGS) entry which is preliminary data.</text>
</comment>
<reference evidence="1 2" key="1">
    <citation type="submission" date="2024-05" db="EMBL/GenBank/DDBJ databases">
        <title>Genome sequencing and assembly of Indian major carp, Cirrhinus mrigala (Hamilton, 1822).</title>
        <authorList>
            <person name="Mohindra V."/>
            <person name="Chowdhury L.M."/>
            <person name="Lal K."/>
            <person name="Jena J.K."/>
        </authorList>
    </citation>
    <scope>NUCLEOTIDE SEQUENCE [LARGE SCALE GENOMIC DNA]</scope>
    <source>
        <strain evidence="1">CM1030</strain>
        <tissue evidence="1">Blood</tissue>
    </source>
</reference>
<evidence type="ECO:0000313" key="2">
    <source>
        <dbReference type="Proteomes" id="UP001529510"/>
    </source>
</evidence>
<protein>
    <submittedName>
        <fullName evidence="1">Uncharacterized protein</fullName>
    </submittedName>
</protein>
<sequence length="73" mass="8226">LLAQTLCKIREVEEQVLLVAPYWPTRTWFPELISLAAAPPWKIPLSFFLRGWAQFGTRALTCGTCTSGSWSGR</sequence>
<name>A0ABD0NJL4_CIRMR</name>
<dbReference type="AlphaFoldDB" id="A0ABD0NJL4"/>
<gene>
    <name evidence="1" type="ORF">M9458_045051</name>
</gene>
<accession>A0ABD0NJL4</accession>
<evidence type="ECO:0000313" key="1">
    <source>
        <dbReference type="EMBL" id="KAL0161326.1"/>
    </source>
</evidence>
<feature type="non-terminal residue" evidence="1">
    <location>
        <position position="1"/>
    </location>
</feature>
<dbReference type="EMBL" id="JAMKFB020000022">
    <property type="protein sequence ID" value="KAL0161326.1"/>
    <property type="molecule type" value="Genomic_DNA"/>
</dbReference>
<feature type="non-terminal residue" evidence="1">
    <location>
        <position position="73"/>
    </location>
</feature>
<organism evidence="1 2">
    <name type="scientific">Cirrhinus mrigala</name>
    <name type="common">Mrigala</name>
    <dbReference type="NCBI Taxonomy" id="683832"/>
    <lineage>
        <taxon>Eukaryota</taxon>
        <taxon>Metazoa</taxon>
        <taxon>Chordata</taxon>
        <taxon>Craniata</taxon>
        <taxon>Vertebrata</taxon>
        <taxon>Euteleostomi</taxon>
        <taxon>Actinopterygii</taxon>
        <taxon>Neopterygii</taxon>
        <taxon>Teleostei</taxon>
        <taxon>Ostariophysi</taxon>
        <taxon>Cypriniformes</taxon>
        <taxon>Cyprinidae</taxon>
        <taxon>Labeoninae</taxon>
        <taxon>Labeonini</taxon>
        <taxon>Cirrhinus</taxon>
    </lineage>
</organism>